<comment type="function">
    <text evidence="1">Resistance to tetracycline by an active tetracycline efflux. This is an energy-dependent process that decreases the accumulation of the antibiotic in whole cells. This protein functions as a metal-tetracycline/H(+) antiporter.</text>
</comment>
<dbReference type="CDD" id="cd17388">
    <property type="entry name" value="MFS_TetA"/>
    <property type="match status" value="1"/>
</dbReference>
<comment type="similarity">
    <text evidence="3">Belongs to the major facilitator superfamily. TCR/Tet family.</text>
</comment>
<dbReference type="PROSITE" id="PS50850">
    <property type="entry name" value="MFS"/>
    <property type="match status" value="1"/>
</dbReference>
<reference evidence="10 11" key="2">
    <citation type="submission" date="2018-03" db="EMBL/GenBank/DDBJ databases">
        <authorList>
            <person name="Keele B.F."/>
        </authorList>
    </citation>
    <scope>NUCLEOTIDE SEQUENCE [LARGE SCALE GENOMIC DNA]</scope>
    <source>
        <strain evidence="10 11">D13</strain>
    </source>
</reference>
<evidence type="ECO:0000256" key="1">
    <source>
        <dbReference type="ARBA" id="ARBA00003279"/>
    </source>
</evidence>
<feature type="transmembrane region" description="Helical" evidence="8">
    <location>
        <begin position="102"/>
        <end position="123"/>
    </location>
</feature>
<dbReference type="PRINTS" id="PR01035">
    <property type="entry name" value="TCRTETA"/>
</dbReference>
<dbReference type="GO" id="GO:0016020">
    <property type="term" value="C:membrane"/>
    <property type="evidence" value="ECO:0007669"/>
    <property type="project" value="UniProtKB-SubCell"/>
</dbReference>
<evidence type="ECO:0000313" key="10">
    <source>
        <dbReference type="EMBL" id="AVP96272.1"/>
    </source>
</evidence>
<feature type="transmembrane region" description="Helical" evidence="8">
    <location>
        <begin position="166"/>
        <end position="184"/>
    </location>
</feature>
<dbReference type="Pfam" id="PF07690">
    <property type="entry name" value="MFS_1"/>
    <property type="match status" value="1"/>
</dbReference>
<dbReference type="Gene3D" id="1.20.1250.20">
    <property type="entry name" value="MFS general substrate transporter like domains"/>
    <property type="match status" value="1"/>
</dbReference>
<feature type="transmembrane region" description="Helical" evidence="8">
    <location>
        <begin position="252"/>
        <end position="271"/>
    </location>
</feature>
<protein>
    <submittedName>
        <fullName evidence="10">Tetracycline resistance MFS efflux pump</fullName>
    </submittedName>
</protein>
<dbReference type="InterPro" id="IPR036259">
    <property type="entry name" value="MFS_trans_sf"/>
</dbReference>
<accession>A0A2P1PN68</accession>
<dbReference type="Proteomes" id="UP000241074">
    <property type="component" value="Chromosome"/>
</dbReference>
<dbReference type="InterPro" id="IPR001958">
    <property type="entry name" value="Tet-R_TetA/multi-R_MdtG-like"/>
</dbReference>
<keyword evidence="5 8" id="KW-0812">Transmembrane</keyword>
<dbReference type="PROSITE" id="PS00216">
    <property type="entry name" value="SUGAR_TRANSPORT_1"/>
    <property type="match status" value="1"/>
</dbReference>
<dbReference type="InterPro" id="IPR005829">
    <property type="entry name" value="Sugar_transporter_CS"/>
</dbReference>
<evidence type="ECO:0000259" key="9">
    <source>
        <dbReference type="PROSITE" id="PS50850"/>
    </source>
</evidence>
<feature type="transmembrane region" description="Helical" evidence="8">
    <location>
        <begin position="377"/>
        <end position="395"/>
    </location>
</feature>
<evidence type="ECO:0000256" key="2">
    <source>
        <dbReference type="ARBA" id="ARBA00004141"/>
    </source>
</evidence>
<feature type="transmembrane region" description="Helical" evidence="8">
    <location>
        <begin position="135"/>
        <end position="154"/>
    </location>
</feature>
<dbReference type="GO" id="GO:0022857">
    <property type="term" value="F:transmembrane transporter activity"/>
    <property type="evidence" value="ECO:0007669"/>
    <property type="project" value="InterPro"/>
</dbReference>
<gene>
    <name evidence="10" type="ORF">C7S18_03285</name>
</gene>
<evidence type="ECO:0000256" key="7">
    <source>
        <dbReference type="ARBA" id="ARBA00023136"/>
    </source>
</evidence>
<dbReference type="OrthoDB" id="9764259at2"/>
<evidence type="ECO:0000313" key="11">
    <source>
        <dbReference type="Proteomes" id="UP000241074"/>
    </source>
</evidence>
<keyword evidence="6 8" id="KW-1133">Transmembrane helix</keyword>
<organism evidence="10 11">
    <name type="scientific">Ahniella affigens</name>
    <dbReference type="NCBI Taxonomy" id="2021234"/>
    <lineage>
        <taxon>Bacteria</taxon>
        <taxon>Pseudomonadati</taxon>
        <taxon>Pseudomonadota</taxon>
        <taxon>Gammaproteobacteria</taxon>
        <taxon>Lysobacterales</taxon>
        <taxon>Rhodanobacteraceae</taxon>
        <taxon>Ahniella</taxon>
    </lineage>
</organism>
<evidence type="ECO:0000256" key="5">
    <source>
        <dbReference type="ARBA" id="ARBA00022692"/>
    </source>
</evidence>
<feature type="transmembrane region" description="Helical" evidence="8">
    <location>
        <begin position="342"/>
        <end position="365"/>
    </location>
</feature>
<feature type="transmembrane region" description="Helical" evidence="8">
    <location>
        <begin position="7"/>
        <end position="26"/>
    </location>
</feature>
<feature type="transmembrane region" description="Helical" evidence="8">
    <location>
        <begin position="283"/>
        <end position="301"/>
    </location>
</feature>
<name>A0A2P1PN68_9GAMM</name>
<feature type="transmembrane region" description="Helical" evidence="8">
    <location>
        <begin position="78"/>
        <end position="96"/>
    </location>
</feature>
<keyword evidence="11" id="KW-1185">Reference proteome</keyword>
<feature type="transmembrane region" description="Helical" evidence="8">
    <location>
        <begin position="216"/>
        <end position="240"/>
    </location>
</feature>
<evidence type="ECO:0000256" key="8">
    <source>
        <dbReference type="SAM" id="Phobius"/>
    </source>
</evidence>
<evidence type="ECO:0000256" key="4">
    <source>
        <dbReference type="ARBA" id="ARBA00022448"/>
    </source>
</evidence>
<dbReference type="PANTHER" id="PTHR23504:SF15">
    <property type="entry name" value="MAJOR FACILITATOR SUPERFAMILY (MFS) PROFILE DOMAIN-CONTAINING PROTEIN"/>
    <property type="match status" value="1"/>
</dbReference>
<dbReference type="AlphaFoldDB" id="A0A2P1PN68"/>
<dbReference type="KEGG" id="xba:C7S18_03285"/>
<dbReference type="RefSeq" id="WP_106890201.1">
    <property type="nucleotide sequence ID" value="NZ_CP027860.1"/>
</dbReference>
<dbReference type="SUPFAM" id="SSF103473">
    <property type="entry name" value="MFS general substrate transporter"/>
    <property type="match status" value="1"/>
</dbReference>
<dbReference type="InterPro" id="IPR020846">
    <property type="entry name" value="MFS_dom"/>
</dbReference>
<feature type="transmembrane region" description="Helical" evidence="8">
    <location>
        <begin position="46"/>
        <end position="66"/>
    </location>
</feature>
<evidence type="ECO:0000256" key="6">
    <source>
        <dbReference type="ARBA" id="ARBA00022989"/>
    </source>
</evidence>
<comment type="subcellular location">
    <subcellularLocation>
        <location evidence="2">Membrane</location>
        <topology evidence="2">Multi-pass membrane protein</topology>
    </subcellularLocation>
</comment>
<evidence type="ECO:0000256" key="3">
    <source>
        <dbReference type="ARBA" id="ARBA00007520"/>
    </source>
</evidence>
<dbReference type="PANTHER" id="PTHR23504">
    <property type="entry name" value="MAJOR FACILITATOR SUPERFAMILY DOMAIN-CONTAINING PROTEIN 10"/>
    <property type="match status" value="1"/>
</dbReference>
<sequence>MQKHTAAVRFVLITVILDMLALGVVIPVLPNLLKTFLNGDTVQAAHYYGAAGVLWAAMQFVFSPLLGVLSDRFGRRPIILLSNAGLGLDYVLMALANSLPWFFIARAVSGICAASVSSASAYIADVTPPEKRAAAFGSIGAAFGIGFVLGPALGGTLSAVDMRLPFWIAGGLSLANFCYGYFVLPESLPPERRSSLDWKRANPVGGLIWLARHGKLLGLACVHFLNSLAHFVLPATFALYAGYRYQWSPKEIGLTLMAVGVCSAIVQGGLVRKVVPALGERRTLLLGLVFGATGFVLYGLAATGPWFVAAVPIMAIWGLGGPAMQGLMSARIDGHEQGKLQGMLSSVMGVAGMIGPALFTQVFAYSIAPEAVWHEPGAAFILAGLILLGSCTLAWKVARSLPARPVEPAVLAASAPDA</sequence>
<feature type="domain" description="Major facilitator superfamily (MFS) profile" evidence="9">
    <location>
        <begin position="7"/>
        <end position="401"/>
    </location>
</feature>
<reference evidence="10 11" key="1">
    <citation type="submission" date="2018-03" db="EMBL/GenBank/DDBJ databases">
        <title>Ahniella affigens gen. nov., sp. nov., a gammaproteobacterium isolated from sandy soil near a stream.</title>
        <authorList>
            <person name="Ko Y."/>
            <person name="Kim J.-H."/>
        </authorList>
    </citation>
    <scope>NUCLEOTIDE SEQUENCE [LARGE SCALE GENOMIC DNA]</scope>
    <source>
        <strain evidence="10 11">D13</strain>
    </source>
</reference>
<dbReference type="InterPro" id="IPR011701">
    <property type="entry name" value="MFS"/>
</dbReference>
<proteinExistence type="inferred from homology"/>
<feature type="transmembrane region" description="Helical" evidence="8">
    <location>
        <begin position="307"/>
        <end position="330"/>
    </location>
</feature>
<keyword evidence="7 8" id="KW-0472">Membrane</keyword>
<keyword evidence="4" id="KW-0813">Transport</keyword>
<dbReference type="EMBL" id="CP027860">
    <property type="protein sequence ID" value="AVP96272.1"/>
    <property type="molecule type" value="Genomic_DNA"/>
</dbReference>